<dbReference type="GeneID" id="19621660"/>
<dbReference type="InterPro" id="IPR002690">
    <property type="entry name" value="Herpes_capsid_2"/>
</dbReference>
<name>A0A060Q1U4_9ALPH</name>
<accession>A0A060Q1U4</accession>
<proteinExistence type="inferred from homology"/>
<evidence type="ECO:0000313" key="4">
    <source>
        <dbReference type="EMBL" id="BAP00697.1"/>
    </source>
</evidence>
<dbReference type="GO" id="GO:0019028">
    <property type="term" value="C:viral capsid"/>
    <property type="evidence" value="ECO:0007669"/>
    <property type="project" value="UniProtKB-KW"/>
</dbReference>
<dbReference type="OrthoDB" id="7560at10239"/>
<keyword evidence="1" id="KW-0167">Capsid protein</keyword>
<dbReference type="HAMAP" id="MF_04019">
    <property type="entry name" value="HSV_TRX2"/>
    <property type="match status" value="1"/>
</dbReference>
<evidence type="ECO:0000256" key="1">
    <source>
        <dbReference type="ARBA" id="ARBA00022561"/>
    </source>
</evidence>
<dbReference type="KEGG" id="vg:19621660"/>
<evidence type="ECO:0000256" key="3">
    <source>
        <dbReference type="ARBA" id="ARBA00022844"/>
    </source>
</evidence>
<keyword evidence="3" id="KW-0946">Virion</keyword>
<sequence>MITDAFESEIAIPSTISRQDAAALQRCEGRILFLPAIRRQLTLSDVSHESFFLGGVAPDTLGLLLGYRRRFPAVITRVLPTRLVTCPLDVGFPRAGGLNLRNTSPVDLCNGDAVSLLPPIFESATTSLRLESLDVTLRFPVTLPTPLAREIVARLVTQGIQHLNPDPHVPGGHADLNVIHYNGTRLNLVANVEQLAPVGAELRTLILNLVYSITEGTALVLSLIPRLFALSAQDGYVNALLQMQSATREAAQLIHPELPGPPQDGERRFPLYEALSAWITHAGQLGDTLALAPVARVCTFDGAAVVRAGELAPVIPYP</sequence>
<protein>
    <submittedName>
        <fullName evidence="4">Capsid triplex subunit 2 VP23</fullName>
    </submittedName>
</protein>
<evidence type="ECO:0000256" key="2">
    <source>
        <dbReference type="ARBA" id="ARBA00022562"/>
    </source>
</evidence>
<gene>
    <name evidence="4" type="primary">UL18</name>
</gene>
<organism evidence="4 5">
    <name type="scientific">Pteropodid alphaherpesvirus 1</name>
    <dbReference type="NCBI Taxonomy" id="1343901"/>
    <lineage>
        <taxon>Viruses</taxon>
        <taxon>Duplodnaviria</taxon>
        <taxon>Heunggongvirae</taxon>
        <taxon>Peploviricota</taxon>
        <taxon>Herviviricetes</taxon>
        <taxon>Herpesvirales</taxon>
        <taxon>Orthoherpesviridae</taxon>
        <taxon>Alphaherpesvirinae</taxon>
        <taxon>Simplexvirus</taxon>
        <taxon>Simplexvirus pteropodidalpha1</taxon>
    </lineage>
</organism>
<keyword evidence="2" id="KW-1048">Host nucleus</keyword>
<evidence type="ECO:0000313" key="5">
    <source>
        <dbReference type="Proteomes" id="UP000173965"/>
    </source>
</evidence>
<dbReference type="GO" id="GO:0005198">
    <property type="term" value="F:structural molecule activity"/>
    <property type="evidence" value="ECO:0007669"/>
    <property type="project" value="InterPro"/>
</dbReference>
<dbReference type="RefSeq" id="YP_009042080.1">
    <property type="nucleotide sequence ID" value="NC_024306.1"/>
</dbReference>
<dbReference type="Proteomes" id="UP000173965">
    <property type="component" value="Segment"/>
</dbReference>
<reference evidence="5" key="1">
    <citation type="journal article" date="2014" name="J. Virol.">
        <title>Isolation and characterization of a novel alphaherpesvirus in fruit bats.</title>
        <authorList>
            <person name="Sasaki M."/>
            <person name="Setiyono A."/>
            <person name="Handharyani E."/>
            <person name="Kobayashi S."/>
            <person name="Rahmadani I."/>
            <person name="Taha S."/>
            <person name="Adiani S."/>
            <person name="Subangkit M."/>
            <person name="Nakamura I."/>
            <person name="Sawa H."/>
            <person name="Kimura T."/>
        </authorList>
    </citation>
    <scope>NUCLEOTIDE SEQUENCE [LARGE SCALE GENOMIC DNA]</scope>
</reference>
<keyword evidence="5" id="KW-1185">Reference proteome</keyword>
<dbReference type="Pfam" id="PF01802">
    <property type="entry name" value="Herpes_V23"/>
    <property type="match status" value="1"/>
</dbReference>
<dbReference type="EMBL" id="AB825953">
    <property type="protein sequence ID" value="BAP00697.1"/>
    <property type="molecule type" value="Genomic_DNA"/>
</dbReference>